<dbReference type="GO" id="GO:0071555">
    <property type="term" value="P:cell wall organization"/>
    <property type="evidence" value="ECO:0007669"/>
    <property type="project" value="UniProtKB-KW"/>
</dbReference>
<dbReference type="GO" id="GO:0005886">
    <property type="term" value="C:plasma membrane"/>
    <property type="evidence" value="ECO:0007669"/>
    <property type="project" value="UniProtKB-SubCell"/>
</dbReference>
<comment type="caution">
    <text evidence="1">Lacks conserved residue(s) required for the propagation of feature annotation.</text>
</comment>
<protein>
    <recommendedName>
        <fullName evidence="1">Lipid II flippase Amj</fullName>
    </recommendedName>
</protein>
<name>A0A1T5MU82_9FIRM</name>
<dbReference type="OrthoDB" id="7888986at2"/>
<dbReference type="RefSeq" id="WP_079495935.1">
    <property type="nucleotide sequence ID" value="NZ_FUZT01000026.1"/>
</dbReference>
<gene>
    <name evidence="1" type="primary">amj</name>
    <name evidence="2" type="ORF">SAMN02194393_05367</name>
</gene>
<comment type="pathway">
    <text evidence="1">Cell wall biogenesis; peptidoglycan biosynthesis.</text>
</comment>
<keyword evidence="1" id="KW-0573">Peptidoglycan synthesis</keyword>
<dbReference type="GO" id="GO:0015648">
    <property type="term" value="F:lipid-linked peptidoglycan transporter activity"/>
    <property type="evidence" value="ECO:0007669"/>
    <property type="project" value="UniProtKB-UniRule"/>
</dbReference>
<dbReference type="HAMAP" id="MF_02077">
    <property type="entry name" value="Amj_flippase"/>
    <property type="match status" value="1"/>
</dbReference>
<comment type="function">
    <text evidence="1">Involved in peptidoglycan biosynthesis. Transports lipid-linked peptidoglycan precursors from the inner to the outer leaflet of the cytoplasmic membrane.</text>
</comment>
<evidence type="ECO:0000313" key="3">
    <source>
        <dbReference type="Proteomes" id="UP000190285"/>
    </source>
</evidence>
<feature type="transmembrane region" description="Helical" evidence="1">
    <location>
        <begin position="160"/>
        <end position="183"/>
    </location>
</feature>
<dbReference type="GO" id="GO:0008360">
    <property type="term" value="P:regulation of cell shape"/>
    <property type="evidence" value="ECO:0007669"/>
    <property type="project" value="UniProtKB-KW"/>
</dbReference>
<dbReference type="GO" id="GO:0009252">
    <property type="term" value="P:peptidoglycan biosynthetic process"/>
    <property type="evidence" value="ECO:0007669"/>
    <property type="project" value="UniProtKB-UniRule"/>
</dbReference>
<organism evidence="2 3">
    <name type="scientific">Maledivibacter halophilus</name>
    <dbReference type="NCBI Taxonomy" id="36842"/>
    <lineage>
        <taxon>Bacteria</taxon>
        <taxon>Bacillati</taxon>
        <taxon>Bacillota</taxon>
        <taxon>Clostridia</taxon>
        <taxon>Peptostreptococcales</taxon>
        <taxon>Caminicellaceae</taxon>
        <taxon>Maledivibacter</taxon>
    </lineage>
</organism>
<dbReference type="Proteomes" id="UP000190285">
    <property type="component" value="Unassembled WGS sequence"/>
</dbReference>
<keyword evidence="1" id="KW-0472">Membrane</keyword>
<comment type="similarity">
    <text evidence="1">Belongs to the Amj family.</text>
</comment>
<reference evidence="2 3" key="1">
    <citation type="submission" date="2017-02" db="EMBL/GenBank/DDBJ databases">
        <authorList>
            <person name="Peterson S.W."/>
        </authorList>
    </citation>
    <scope>NUCLEOTIDE SEQUENCE [LARGE SCALE GENOMIC DNA]</scope>
    <source>
        <strain evidence="2 3">M1</strain>
    </source>
</reference>
<comment type="subcellular location">
    <subcellularLocation>
        <location evidence="1">Cell membrane</location>
        <topology evidence="1">Multi-pass membrane protein</topology>
    </subcellularLocation>
</comment>
<keyword evidence="3" id="KW-1185">Reference proteome</keyword>
<dbReference type="UniPathway" id="UPA00219"/>
<accession>A0A1T5MU82</accession>
<dbReference type="InterPro" id="IPR021260">
    <property type="entry name" value="Amj"/>
</dbReference>
<feature type="transmembrane region" description="Helical" evidence="1">
    <location>
        <begin position="189"/>
        <end position="210"/>
    </location>
</feature>
<dbReference type="STRING" id="36842.SAMN02194393_05367"/>
<evidence type="ECO:0000256" key="1">
    <source>
        <dbReference type="HAMAP-Rule" id="MF_02077"/>
    </source>
</evidence>
<sequence length="265" mass="29044">MIITTELFWSLILLTIIIHFVDTLSYSVRLNSVKSGNFALSLSLFNMIVLVSRTANTLQGPLIGNLIDNSIKMSYNPIMYVRQVVLATTVGTLLGILFIPTFLKLFAKAVKKLEVTGSVPSLVSQSLSLGNIKRIARNVTRPRRGMLRGLGFKYIPKKLLLLNILITGVYTIGILSAYYSAIYVPENRLAASASSGMINGVASILLTLFIDPKAALITDQAYRGKREYKDVKALVIMLIGTKLIGTLLGQILLVPAAKLIAFFYS</sequence>
<feature type="transmembrane region" description="Helical" evidence="1">
    <location>
        <begin position="78"/>
        <end position="103"/>
    </location>
</feature>
<dbReference type="AlphaFoldDB" id="A0A1T5MU82"/>
<feature type="transmembrane region" description="Helical" evidence="1">
    <location>
        <begin position="231"/>
        <end position="264"/>
    </location>
</feature>
<evidence type="ECO:0000313" key="2">
    <source>
        <dbReference type="EMBL" id="SKC91771.1"/>
    </source>
</evidence>
<keyword evidence="1" id="KW-0961">Cell wall biogenesis/degradation</keyword>
<keyword evidence="1" id="KW-0812">Transmembrane</keyword>
<dbReference type="Pfam" id="PF10997">
    <property type="entry name" value="Amj"/>
    <property type="match status" value="1"/>
</dbReference>
<keyword evidence="1" id="KW-0813">Transport</keyword>
<keyword evidence="1" id="KW-1003">Cell membrane</keyword>
<proteinExistence type="inferred from homology"/>
<feature type="transmembrane region" description="Helical" evidence="1">
    <location>
        <begin position="6"/>
        <end position="26"/>
    </location>
</feature>
<keyword evidence="1" id="KW-0133">Cell shape</keyword>
<keyword evidence="1" id="KW-1133">Transmembrane helix</keyword>
<dbReference type="EMBL" id="FUZT01000026">
    <property type="protein sequence ID" value="SKC91771.1"/>
    <property type="molecule type" value="Genomic_DNA"/>
</dbReference>